<feature type="domain" description="Gfo/Idh/MocA-like oxidoreductase N-terminal" evidence="2">
    <location>
        <begin position="18"/>
        <end position="118"/>
    </location>
</feature>
<dbReference type="InterPro" id="IPR055170">
    <property type="entry name" value="GFO_IDH_MocA-like_dom"/>
</dbReference>
<dbReference type="SUPFAM" id="SSF55347">
    <property type="entry name" value="Glyceraldehyde-3-phosphate dehydrogenase-like, C-terminal domain"/>
    <property type="match status" value="1"/>
</dbReference>
<gene>
    <name evidence="4" type="ORF">IPN02_07305</name>
</gene>
<comment type="caution">
    <text evidence="4">The sequence shown here is derived from an EMBL/GenBank/DDBJ whole genome shotgun (WGS) entry which is preliminary data.</text>
</comment>
<dbReference type="InterPro" id="IPR000683">
    <property type="entry name" value="Gfo/Idh/MocA-like_OxRdtase_N"/>
</dbReference>
<dbReference type="InterPro" id="IPR050463">
    <property type="entry name" value="Gfo/Idh/MocA_oxidrdct_glycsds"/>
</dbReference>
<evidence type="ECO:0000259" key="2">
    <source>
        <dbReference type="Pfam" id="PF01408"/>
    </source>
</evidence>
<reference evidence="4 5" key="1">
    <citation type="submission" date="2020-10" db="EMBL/GenBank/DDBJ databases">
        <title>Connecting structure to function with the recovery of over 1000 high-quality activated sludge metagenome-assembled genomes encoding full-length rRNA genes using long-read sequencing.</title>
        <authorList>
            <person name="Singleton C.M."/>
            <person name="Petriglieri F."/>
            <person name="Kristensen J.M."/>
            <person name="Kirkegaard R.H."/>
            <person name="Michaelsen T.Y."/>
            <person name="Andersen M.H."/>
            <person name="Karst S.M."/>
            <person name="Dueholm M.S."/>
            <person name="Nielsen P.H."/>
            <person name="Albertsen M."/>
        </authorList>
    </citation>
    <scope>NUCLEOTIDE SEQUENCE [LARGE SCALE GENOMIC DNA]</scope>
    <source>
        <strain evidence="4">Lyne_18-Q3-R50-59_MAXAC.006</strain>
    </source>
</reference>
<protein>
    <submittedName>
        <fullName evidence="4">Gfo/Idh/MocA family oxidoreductase</fullName>
    </submittedName>
</protein>
<keyword evidence="1" id="KW-0560">Oxidoreductase</keyword>
<sequence>MSLRLGVIGLDHLHVFELVQGLLDAGANAATHVADGEFLELYEGWRPDSVAVHPAELLADDRIDVVVTAGIPSQRADVAVAALSAGKHVLSAKPGVTTAPDLQRVRRAVATSGRRWSVLFTERFTNRATSEAIRLARSGAVGQVAHVIGSGPHTLNADERPAWFFDAATSGGILVDLASHQVDQFLAITGDLDAAVTAGSEGNLTHPEHPGFADIGTLCLVASADGGPVVGDHRVDLLSPAGLGTWGDVRLSIVGTEGTLEVRANIDPAGRPGAEHLILVDGEGTRRVDCSAVSLDWAQTLIEDWADGGERLIGQAHTFAVSELTLAARSIATPWGARSQTRGDG</sequence>
<dbReference type="PANTHER" id="PTHR43818:SF11">
    <property type="entry name" value="BCDNA.GH03377"/>
    <property type="match status" value="1"/>
</dbReference>
<name>A0A936NBJ1_9ACTN</name>
<dbReference type="GO" id="GO:0000166">
    <property type="term" value="F:nucleotide binding"/>
    <property type="evidence" value="ECO:0007669"/>
    <property type="project" value="InterPro"/>
</dbReference>
<dbReference type="EMBL" id="JADJZA010000003">
    <property type="protein sequence ID" value="MBK9296641.1"/>
    <property type="molecule type" value="Genomic_DNA"/>
</dbReference>
<organism evidence="4 5">
    <name type="scientific">Candidatus Neomicrothrix subdominans</name>
    <dbReference type="NCBI Taxonomy" id="2954438"/>
    <lineage>
        <taxon>Bacteria</taxon>
        <taxon>Bacillati</taxon>
        <taxon>Actinomycetota</taxon>
        <taxon>Acidimicrobiia</taxon>
        <taxon>Acidimicrobiales</taxon>
        <taxon>Microthrixaceae</taxon>
        <taxon>Candidatus Neomicrothrix</taxon>
    </lineage>
</organism>
<proteinExistence type="predicted"/>
<evidence type="ECO:0000256" key="1">
    <source>
        <dbReference type="ARBA" id="ARBA00023002"/>
    </source>
</evidence>
<evidence type="ECO:0000259" key="3">
    <source>
        <dbReference type="Pfam" id="PF22725"/>
    </source>
</evidence>
<dbReference type="Pfam" id="PF01408">
    <property type="entry name" value="GFO_IDH_MocA"/>
    <property type="match status" value="1"/>
</dbReference>
<dbReference type="SUPFAM" id="SSF51735">
    <property type="entry name" value="NAD(P)-binding Rossmann-fold domains"/>
    <property type="match status" value="1"/>
</dbReference>
<dbReference type="AlphaFoldDB" id="A0A936NBJ1"/>
<evidence type="ECO:0000313" key="4">
    <source>
        <dbReference type="EMBL" id="MBK9296641.1"/>
    </source>
</evidence>
<accession>A0A936NBJ1</accession>
<evidence type="ECO:0000313" key="5">
    <source>
        <dbReference type="Proteomes" id="UP000727993"/>
    </source>
</evidence>
<dbReference type="PANTHER" id="PTHR43818">
    <property type="entry name" value="BCDNA.GH03377"/>
    <property type="match status" value="1"/>
</dbReference>
<dbReference type="GO" id="GO:0016491">
    <property type="term" value="F:oxidoreductase activity"/>
    <property type="evidence" value="ECO:0007669"/>
    <property type="project" value="UniProtKB-KW"/>
</dbReference>
<dbReference type="Gene3D" id="3.40.50.720">
    <property type="entry name" value="NAD(P)-binding Rossmann-like Domain"/>
    <property type="match status" value="1"/>
</dbReference>
<dbReference type="Pfam" id="PF22725">
    <property type="entry name" value="GFO_IDH_MocA_C3"/>
    <property type="match status" value="1"/>
</dbReference>
<feature type="domain" description="GFO/IDH/MocA-like oxidoreductase" evidence="3">
    <location>
        <begin position="132"/>
        <end position="261"/>
    </location>
</feature>
<dbReference type="InterPro" id="IPR036291">
    <property type="entry name" value="NAD(P)-bd_dom_sf"/>
</dbReference>
<dbReference type="Proteomes" id="UP000727993">
    <property type="component" value="Unassembled WGS sequence"/>
</dbReference>
<dbReference type="Gene3D" id="3.30.360.10">
    <property type="entry name" value="Dihydrodipicolinate Reductase, domain 2"/>
    <property type="match status" value="1"/>
</dbReference>